<dbReference type="InterPro" id="IPR010678">
    <property type="entry name" value="UTP25"/>
</dbReference>
<organism evidence="13 14">
    <name type="scientific">Trichophyton equinum (strain ATCC MYA-4606 / CBS 127.97)</name>
    <name type="common">Horse ringworm fungus</name>
    <dbReference type="NCBI Taxonomy" id="559882"/>
    <lineage>
        <taxon>Eukaryota</taxon>
        <taxon>Fungi</taxon>
        <taxon>Dikarya</taxon>
        <taxon>Ascomycota</taxon>
        <taxon>Pezizomycotina</taxon>
        <taxon>Eurotiomycetes</taxon>
        <taxon>Eurotiomycetidae</taxon>
        <taxon>Onygenales</taxon>
        <taxon>Arthrodermataceae</taxon>
        <taxon>Trichophyton</taxon>
    </lineage>
</organism>
<evidence type="ECO:0000256" key="5">
    <source>
        <dbReference type="ARBA" id="ARBA00015422"/>
    </source>
</evidence>
<dbReference type="AlphaFoldDB" id="F2PXZ7"/>
<dbReference type="VEuPathDB" id="FungiDB:TEQG_05760"/>
<keyword evidence="14" id="KW-1185">Reference proteome</keyword>
<evidence type="ECO:0000256" key="7">
    <source>
        <dbReference type="ARBA" id="ARBA00022552"/>
    </source>
</evidence>
<evidence type="ECO:0000256" key="10">
    <source>
        <dbReference type="ARBA" id="ARBA00031846"/>
    </source>
</evidence>
<evidence type="ECO:0000256" key="1">
    <source>
        <dbReference type="ARBA" id="ARBA00002883"/>
    </source>
</evidence>
<dbReference type="Proteomes" id="UP000009169">
    <property type="component" value="Unassembled WGS sequence"/>
</dbReference>
<feature type="compositionally biased region" description="Basic and acidic residues" evidence="11">
    <location>
        <begin position="24"/>
        <end position="38"/>
    </location>
</feature>
<dbReference type="FunFam" id="3.40.50.300:FF:002356">
    <property type="entry name" value="U3 small nucleolar RNA-associated protein 25"/>
    <property type="match status" value="1"/>
</dbReference>
<evidence type="ECO:0000256" key="9">
    <source>
        <dbReference type="ARBA" id="ARBA00023274"/>
    </source>
</evidence>
<accession>F2PXZ7</accession>
<proteinExistence type="inferred from homology"/>
<comment type="function">
    <text evidence="1">DEAD-box RNA helicase-like protein required for pre-18S rRNA processing, specifically at sites A0, A1, and A2.</text>
</comment>
<comment type="subcellular location">
    <subcellularLocation>
        <location evidence="2">Nucleus</location>
        <location evidence="2">Nucleolus</location>
    </subcellularLocation>
</comment>
<evidence type="ECO:0000313" key="13">
    <source>
        <dbReference type="EMBL" id="EGE06765.1"/>
    </source>
</evidence>
<dbReference type="eggNOG" id="KOG2340">
    <property type="taxonomic scope" value="Eukaryota"/>
</dbReference>
<dbReference type="PANTHER" id="PTHR12933:SF0">
    <property type="entry name" value="U3 SMALL NUCLEOLAR RNA-ASSOCIATED PROTEIN 25 HOMOLOG"/>
    <property type="match status" value="1"/>
</dbReference>
<evidence type="ECO:0000256" key="11">
    <source>
        <dbReference type="SAM" id="MobiDB-lite"/>
    </source>
</evidence>
<feature type="region of interest" description="Disordered" evidence="11">
    <location>
        <begin position="1"/>
        <end position="163"/>
    </location>
</feature>
<dbReference type="Gene3D" id="3.40.50.300">
    <property type="entry name" value="P-loop containing nucleotide triphosphate hydrolases"/>
    <property type="match status" value="1"/>
</dbReference>
<dbReference type="Pfam" id="PF22916">
    <property type="entry name" value="UTP25_NTPase-like"/>
    <property type="match status" value="1"/>
</dbReference>
<feature type="domain" description="UTP25 NTP hydrolase-like" evidence="12">
    <location>
        <begin position="250"/>
        <end position="477"/>
    </location>
</feature>
<sequence>MAIQHQRGGGHRGRGSKTGRSRGRKFETSRLKDVREDESSGGEENADVEPTEVMDDSEECDVSSESGLDEPPKENSYSTLLKLLNTDTKSNEPARKKRKIKANEPDTNPVEVSIPTADDIEQLDEVADTEASASEDENNMDDEDLPDEDDTEGLGTGGGNDMFELHFGHPDETELSQRIQACSQAWKSTKADLIDGLYSVVSKPDAGGDSSASLPTTPSPADLKLKQKLTRNAVSFDRLNSCLTPYVFGYHDTLFCSRTTQNSAKLRDLYCLHALNHVLKTRDRVIKNSAILSREDNGDIELRDQGFTRPKVLIVLPTRQSCVRVINSFTKIYPMEQQENKKRFMDSFSAADSDEWAHKPDDFKELFGGNDDDMFRLGLKFTRKSLKFFSKFYSSDIILASPLGLRTVIEKEGGKKNENDFLSSIEMVIVDHADALIMQNWDHVEYIFSNLNLQPKEAHGCDFSRVRQWYLDGHGKARSHFMNGRHSVLLYTERAHHFRRYNIRGVTNIVMYGLPDNPIFWGDLIEYLGSAAGAAATPTVRVLFSKWDALKLERIVGTARVRSMLLEKGGDTFTFV</sequence>
<keyword evidence="6" id="KW-0690">Ribosome biogenesis</keyword>
<dbReference type="GO" id="GO:0019843">
    <property type="term" value="F:rRNA binding"/>
    <property type="evidence" value="ECO:0007669"/>
    <property type="project" value="TreeGrafter"/>
</dbReference>
<keyword evidence="7" id="KW-0698">rRNA processing</keyword>
<evidence type="ECO:0000256" key="6">
    <source>
        <dbReference type="ARBA" id="ARBA00022517"/>
    </source>
</evidence>
<protein>
    <recommendedName>
        <fullName evidence="5">U3 small nucleolar RNA-associated protein 25</fullName>
    </recommendedName>
    <alternativeName>
        <fullName evidence="10">U three protein 25</fullName>
    </alternativeName>
</protein>
<dbReference type="OrthoDB" id="10264378at2759"/>
<dbReference type="PANTHER" id="PTHR12933">
    <property type="entry name" value="ORF PROTEIN-RELATED"/>
    <property type="match status" value="1"/>
</dbReference>
<evidence type="ECO:0000256" key="8">
    <source>
        <dbReference type="ARBA" id="ARBA00023242"/>
    </source>
</evidence>
<gene>
    <name evidence="13" type="ORF">TEQG_05760</name>
</gene>
<dbReference type="HOGENOM" id="CLU_018705_0_1_1"/>
<keyword evidence="9" id="KW-0687">Ribonucleoprotein</keyword>
<evidence type="ECO:0000256" key="4">
    <source>
        <dbReference type="ARBA" id="ARBA00011192"/>
    </source>
</evidence>
<feature type="compositionally biased region" description="Acidic residues" evidence="11">
    <location>
        <begin position="39"/>
        <end position="62"/>
    </location>
</feature>
<comment type="similarity">
    <text evidence="3">Belongs to the UTP25 family.</text>
</comment>
<evidence type="ECO:0000256" key="2">
    <source>
        <dbReference type="ARBA" id="ARBA00004604"/>
    </source>
</evidence>
<dbReference type="EMBL" id="DS995751">
    <property type="protein sequence ID" value="EGE06765.1"/>
    <property type="molecule type" value="Genomic_DNA"/>
</dbReference>
<feature type="compositionally biased region" description="Basic residues" evidence="11">
    <location>
        <begin position="8"/>
        <end position="23"/>
    </location>
</feature>
<evidence type="ECO:0000313" key="14">
    <source>
        <dbReference type="Proteomes" id="UP000009169"/>
    </source>
</evidence>
<comment type="subunit">
    <text evidence="4">Component of the ribosomal small subunit (SSU) processome composed of at least 40 protein subunits and snoRNA U3.</text>
</comment>
<keyword evidence="8" id="KW-0539">Nucleus</keyword>
<dbReference type="GO" id="GO:0034511">
    <property type="term" value="F:U3 snoRNA binding"/>
    <property type="evidence" value="ECO:0007669"/>
    <property type="project" value="InterPro"/>
</dbReference>
<evidence type="ECO:0000256" key="3">
    <source>
        <dbReference type="ARBA" id="ARBA00009223"/>
    </source>
</evidence>
<name>F2PXZ7_TRIEC</name>
<dbReference type="InterPro" id="IPR053940">
    <property type="entry name" value="UTP25_NTPase-like"/>
</dbReference>
<reference evidence="14" key="1">
    <citation type="journal article" date="2012" name="MBio">
        <title>Comparative genome analysis of Trichophyton rubrum and related dermatophytes reveals candidate genes involved in infection.</title>
        <authorList>
            <person name="Martinez D.A."/>
            <person name="Oliver B.G."/>
            <person name="Graeser Y."/>
            <person name="Goldberg J.M."/>
            <person name="Li W."/>
            <person name="Martinez-Rossi N.M."/>
            <person name="Monod M."/>
            <person name="Shelest E."/>
            <person name="Barton R.C."/>
            <person name="Birch E."/>
            <person name="Brakhage A.A."/>
            <person name="Chen Z."/>
            <person name="Gurr S.J."/>
            <person name="Heiman D."/>
            <person name="Heitman J."/>
            <person name="Kosti I."/>
            <person name="Rossi A."/>
            <person name="Saif S."/>
            <person name="Samalova M."/>
            <person name="Saunders C.W."/>
            <person name="Shea T."/>
            <person name="Summerbell R.C."/>
            <person name="Xu J."/>
            <person name="Young S."/>
            <person name="Zeng Q."/>
            <person name="Birren B.W."/>
            <person name="Cuomo C.A."/>
            <person name="White T.C."/>
        </authorList>
    </citation>
    <scope>NUCLEOTIDE SEQUENCE [LARGE SCALE GENOMIC DNA]</scope>
    <source>
        <strain evidence="14">ATCC MYA-4606 / CBS 127.97</strain>
    </source>
</reference>
<dbReference type="GO" id="GO:0000462">
    <property type="term" value="P:maturation of SSU-rRNA from tricistronic rRNA transcript (SSU-rRNA, 5.8S rRNA, LSU-rRNA)"/>
    <property type="evidence" value="ECO:0007669"/>
    <property type="project" value="TreeGrafter"/>
</dbReference>
<evidence type="ECO:0000259" key="12">
    <source>
        <dbReference type="Pfam" id="PF22916"/>
    </source>
</evidence>
<dbReference type="GO" id="GO:0032040">
    <property type="term" value="C:small-subunit processome"/>
    <property type="evidence" value="ECO:0007669"/>
    <property type="project" value="TreeGrafter"/>
</dbReference>
<dbReference type="InterPro" id="IPR027417">
    <property type="entry name" value="P-loop_NTPase"/>
</dbReference>
<feature type="compositionally biased region" description="Acidic residues" evidence="11">
    <location>
        <begin position="118"/>
        <end position="152"/>
    </location>
</feature>